<feature type="compositionally biased region" description="Low complexity" evidence="1">
    <location>
        <begin position="13"/>
        <end position="38"/>
    </location>
</feature>
<gene>
    <name evidence="2" type="ORF">SFMTTN_0488</name>
</gene>
<comment type="caution">
    <text evidence="2">The sequence shown here is derived from an EMBL/GenBank/DDBJ whole genome shotgun (WGS) entry which is preliminary data.</text>
</comment>
<keyword evidence="3" id="KW-1185">Reference proteome</keyword>
<sequence>MESGLQNLIQQISSSSSTASATDATTASTTATDSTSSSLQQSFQNLLAADGAAGSNASLTGFLQALSQNPQGATSSGNVVSTQA</sequence>
<proteinExistence type="predicted"/>
<evidence type="ECO:0000256" key="1">
    <source>
        <dbReference type="SAM" id="MobiDB-lite"/>
    </source>
</evidence>
<protein>
    <submittedName>
        <fullName evidence="2">Uncharacterized protein</fullName>
    </submittedName>
</protein>
<name>A0A401JAQ1_9PROT</name>
<evidence type="ECO:0000313" key="2">
    <source>
        <dbReference type="EMBL" id="GBL44687.1"/>
    </source>
</evidence>
<evidence type="ECO:0000313" key="3">
    <source>
        <dbReference type="Proteomes" id="UP000286806"/>
    </source>
</evidence>
<reference evidence="2 3" key="1">
    <citation type="journal article" date="2019" name="Front. Microbiol.">
        <title>Genomes of Neutrophilic Sulfur-Oxidizing Chemolithoautotrophs Representing 9 Proteobacterial Species From 8 Genera.</title>
        <authorList>
            <person name="Watanabe T."/>
            <person name="Kojima H."/>
            <person name="Umezawa K."/>
            <person name="Hori C."/>
            <person name="Takasuka T.E."/>
            <person name="Kato Y."/>
            <person name="Fukui M."/>
        </authorList>
    </citation>
    <scope>NUCLEOTIDE SEQUENCE [LARGE SCALE GENOMIC DNA]</scope>
    <source>
        <strain evidence="2 3">TTN</strain>
    </source>
</reference>
<accession>A0A401JAQ1</accession>
<dbReference type="AlphaFoldDB" id="A0A401JAQ1"/>
<organism evidence="2 3">
    <name type="scientific">Sulfuriferula multivorans</name>
    <dbReference type="NCBI Taxonomy" id="1559896"/>
    <lineage>
        <taxon>Bacteria</taxon>
        <taxon>Pseudomonadati</taxon>
        <taxon>Pseudomonadota</taxon>
        <taxon>Betaproteobacteria</taxon>
        <taxon>Nitrosomonadales</taxon>
        <taxon>Sulfuricellaceae</taxon>
        <taxon>Sulfuriferula</taxon>
    </lineage>
</organism>
<dbReference type="Proteomes" id="UP000286806">
    <property type="component" value="Unassembled WGS sequence"/>
</dbReference>
<dbReference type="EMBL" id="BGOW01000002">
    <property type="protein sequence ID" value="GBL44687.1"/>
    <property type="molecule type" value="Genomic_DNA"/>
</dbReference>
<feature type="compositionally biased region" description="Polar residues" evidence="1">
    <location>
        <begin position="1"/>
        <end position="12"/>
    </location>
</feature>
<feature type="region of interest" description="Disordered" evidence="1">
    <location>
        <begin position="1"/>
        <end position="40"/>
    </location>
</feature>